<name>A0AAD1TFC6_PELCU</name>
<evidence type="ECO:0000313" key="2">
    <source>
        <dbReference type="EMBL" id="CAH2325736.1"/>
    </source>
</evidence>
<proteinExistence type="predicted"/>
<dbReference type="EMBL" id="OW240923">
    <property type="protein sequence ID" value="CAH2325736.1"/>
    <property type="molecule type" value="Genomic_DNA"/>
</dbReference>
<evidence type="ECO:0000256" key="1">
    <source>
        <dbReference type="SAM" id="MobiDB-lite"/>
    </source>
</evidence>
<dbReference type="AlphaFoldDB" id="A0AAD1TFC6"/>
<organism evidence="2 3">
    <name type="scientific">Pelobates cultripes</name>
    <name type="common">Western spadefoot toad</name>
    <dbReference type="NCBI Taxonomy" id="61616"/>
    <lineage>
        <taxon>Eukaryota</taxon>
        <taxon>Metazoa</taxon>
        <taxon>Chordata</taxon>
        <taxon>Craniata</taxon>
        <taxon>Vertebrata</taxon>
        <taxon>Euteleostomi</taxon>
        <taxon>Amphibia</taxon>
        <taxon>Batrachia</taxon>
        <taxon>Anura</taxon>
        <taxon>Pelobatoidea</taxon>
        <taxon>Pelobatidae</taxon>
        <taxon>Pelobates</taxon>
    </lineage>
</organism>
<feature type="region of interest" description="Disordered" evidence="1">
    <location>
        <begin position="21"/>
        <end position="123"/>
    </location>
</feature>
<reference evidence="2" key="1">
    <citation type="submission" date="2022-03" db="EMBL/GenBank/DDBJ databases">
        <authorList>
            <person name="Alioto T."/>
            <person name="Alioto T."/>
            <person name="Gomez Garrido J."/>
        </authorList>
    </citation>
    <scope>NUCLEOTIDE SEQUENCE</scope>
</reference>
<dbReference type="Proteomes" id="UP001295444">
    <property type="component" value="Chromosome 12"/>
</dbReference>
<evidence type="ECO:0000313" key="3">
    <source>
        <dbReference type="Proteomes" id="UP001295444"/>
    </source>
</evidence>
<protein>
    <submittedName>
        <fullName evidence="2">Uncharacterized protein</fullName>
    </submittedName>
</protein>
<feature type="region of interest" description="Disordered" evidence="1">
    <location>
        <begin position="170"/>
        <end position="190"/>
    </location>
</feature>
<keyword evidence="3" id="KW-1185">Reference proteome</keyword>
<accession>A0AAD1TFC6</accession>
<sequence>MQRGNSAEEAPKMAEVACSLSILSEQPEHTHLSRAKRKKAQSPLAPYRPMGRKKREFSGQKVTGVPTSGKKSKATASGIRQVKVQKHTSRTSHISDDGGPSPGGTHRRHASTAPDLTGSNRSSTTLPAVAHTAHRVAEWLHTLWVKAGADPQRGGIMEKLYHSKDRGCLTRGHRHRVPHRGATNTPQGVG</sequence>
<gene>
    <name evidence="2" type="ORF">PECUL_23A016967</name>
</gene>